<gene>
    <name evidence="1" type="ORF">R3P38DRAFT_3057808</name>
</gene>
<protein>
    <submittedName>
        <fullName evidence="1">Uncharacterized protein</fullName>
    </submittedName>
</protein>
<proteinExistence type="predicted"/>
<evidence type="ECO:0000313" key="1">
    <source>
        <dbReference type="EMBL" id="KAK7000283.1"/>
    </source>
</evidence>
<dbReference type="AlphaFoldDB" id="A0AAW0A2B8"/>
<evidence type="ECO:0000313" key="2">
    <source>
        <dbReference type="Proteomes" id="UP001362999"/>
    </source>
</evidence>
<dbReference type="Proteomes" id="UP001362999">
    <property type="component" value="Unassembled WGS sequence"/>
</dbReference>
<sequence length="217" mass="25305">MHMYRLGSLPMPSITLRLCPAIDTVGEIQQLSDKNVPSLTSATRLCPAIDTVREIQQLSDKNVRSITYATRSMREDSDDSEWHTFLWSVAHPTRIRDLHPDPSLKVTAIWCLDEFPKKQNYFIPPSWSYILRSCPPTPDLLNALCRNQEPISSFIDNEIRNHSNPANLYHHWHNILKWLQMFSDPPVDMLEFVKNHLPADYVEDDAMWIGWKEYTGW</sequence>
<keyword evidence="2" id="KW-1185">Reference proteome</keyword>
<name>A0AAW0A2B8_9AGAR</name>
<reference evidence="1 2" key="1">
    <citation type="journal article" date="2024" name="J Genomics">
        <title>Draft genome sequencing and assembly of Favolaschia claudopus CIRM-BRFM 2984 isolated from oak limbs.</title>
        <authorList>
            <person name="Navarro D."/>
            <person name="Drula E."/>
            <person name="Chaduli D."/>
            <person name="Cazenave R."/>
            <person name="Ahrendt S."/>
            <person name="Wang J."/>
            <person name="Lipzen A."/>
            <person name="Daum C."/>
            <person name="Barry K."/>
            <person name="Grigoriev I.V."/>
            <person name="Favel A."/>
            <person name="Rosso M.N."/>
            <person name="Martin F."/>
        </authorList>
    </citation>
    <scope>NUCLEOTIDE SEQUENCE [LARGE SCALE GENOMIC DNA]</scope>
    <source>
        <strain evidence="1 2">CIRM-BRFM 2984</strain>
    </source>
</reference>
<comment type="caution">
    <text evidence="1">The sequence shown here is derived from an EMBL/GenBank/DDBJ whole genome shotgun (WGS) entry which is preliminary data.</text>
</comment>
<organism evidence="1 2">
    <name type="scientific">Favolaschia claudopus</name>
    <dbReference type="NCBI Taxonomy" id="2862362"/>
    <lineage>
        <taxon>Eukaryota</taxon>
        <taxon>Fungi</taxon>
        <taxon>Dikarya</taxon>
        <taxon>Basidiomycota</taxon>
        <taxon>Agaricomycotina</taxon>
        <taxon>Agaricomycetes</taxon>
        <taxon>Agaricomycetidae</taxon>
        <taxon>Agaricales</taxon>
        <taxon>Marasmiineae</taxon>
        <taxon>Mycenaceae</taxon>
        <taxon>Favolaschia</taxon>
    </lineage>
</organism>
<dbReference type="EMBL" id="JAWWNJ010000089">
    <property type="protein sequence ID" value="KAK7000283.1"/>
    <property type="molecule type" value="Genomic_DNA"/>
</dbReference>
<accession>A0AAW0A2B8</accession>